<dbReference type="SUPFAM" id="SSF56112">
    <property type="entry name" value="Protein kinase-like (PK-like)"/>
    <property type="match status" value="1"/>
</dbReference>
<evidence type="ECO:0000256" key="7">
    <source>
        <dbReference type="ARBA" id="ARBA00047899"/>
    </source>
</evidence>
<dbReference type="InterPro" id="IPR000719">
    <property type="entry name" value="Prot_kinase_dom"/>
</dbReference>
<accession>A0A379DD46</accession>
<dbReference type="PROSITE" id="PS00107">
    <property type="entry name" value="PROTEIN_KINASE_ATP"/>
    <property type="match status" value="1"/>
</dbReference>
<feature type="compositionally biased region" description="Low complexity" evidence="10">
    <location>
        <begin position="575"/>
        <end position="584"/>
    </location>
</feature>
<keyword evidence="5 14" id="KW-0418">Kinase</keyword>
<feature type="transmembrane region" description="Helical" evidence="11">
    <location>
        <begin position="334"/>
        <end position="354"/>
    </location>
</feature>
<feature type="domain" description="Protein kinase" evidence="12">
    <location>
        <begin position="10"/>
        <end position="275"/>
    </location>
</feature>
<dbReference type="FunFam" id="1.10.510.10:FF:000021">
    <property type="entry name" value="Serine/threonine protein kinase"/>
    <property type="match status" value="1"/>
</dbReference>
<feature type="domain" description="PASTA" evidence="13">
    <location>
        <begin position="363"/>
        <end position="433"/>
    </location>
</feature>
<protein>
    <recommendedName>
        <fullName evidence="1">non-specific serine/threonine protein kinase</fullName>
        <ecNumber evidence="1">2.7.11.1</ecNumber>
    </recommendedName>
</protein>
<gene>
    <name evidence="14" type="primary">prkC</name>
    <name evidence="14" type="ORF">NCTC11088_01720</name>
</gene>
<dbReference type="SMART" id="SM00220">
    <property type="entry name" value="S_TKc"/>
    <property type="match status" value="1"/>
</dbReference>
<dbReference type="PANTHER" id="PTHR43289:SF34">
    <property type="entry name" value="SERINE_THREONINE-PROTEIN KINASE YBDM-RELATED"/>
    <property type="match status" value="1"/>
</dbReference>
<feature type="domain" description="PASTA" evidence="13">
    <location>
        <begin position="434"/>
        <end position="501"/>
    </location>
</feature>
<feature type="region of interest" description="Disordered" evidence="10">
    <location>
        <begin position="568"/>
        <end position="606"/>
    </location>
</feature>
<dbReference type="GO" id="GO:0106310">
    <property type="term" value="F:protein serine kinase activity"/>
    <property type="evidence" value="ECO:0007669"/>
    <property type="project" value="RHEA"/>
</dbReference>
<dbReference type="FunFam" id="3.30.200.20:FF:000035">
    <property type="entry name" value="Serine/threonine protein kinase Stk1"/>
    <property type="match status" value="1"/>
</dbReference>
<evidence type="ECO:0000259" key="13">
    <source>
        <dbReference type="PROSITE" id="PS51178"/>
    </source>
</evidence>
<comment type="catalytic activity">
    <reaction evidence="7">
        <text>L-threonyl-[protein] + ATP = O-phospho-L-threonyl-[protein] + ADP + H(+)</text>
        <dbReference type="Rhea" id="RHEA:46608"/>
        <dbReference type="Rhea" id="RHEA-COMP:11060"/>
        <dbReference type="Rhea" id="RHEA-COMP:11605"/>
        <dbReference type="ChEBI" id="CHEBI:15378"/>
        <dbReference type="ChEBI" id="CHEBI:30013"/>
        <dbReference type="ChEBI" id="CHEBI:30616"/>
        <dbReference type="ChEBI" id="CHEBI:61977"/>
        <dbReference type="ChEBI" id="CHEBI:456216"/>
        <dbReference type="EC" id="2.7.11.1"/>
    </reaction>
</comment>
<dbReference type="PROSITE" id="PS50011">
    <property type="entry name" value="PROTEIN_KINASE_DOM"/>
    <property type="match status" value="1"/>
</dbReference>
<dbReference type="InterPro" id="IPR005543">
    <property type="entry name" value="PASTA_dom"/>
</dbReference>
<evidence type="ECO:0000256" key="10">
    <source>
        <dbReference type="SAM" id="MobiDB-lite"/>
    </source>
</evidence>
<reference evidence="14 15" key="1">
    <citation type="submission" date="2018-06" db="EMBL/GenBank/DDBJ databases">
        <authorList>
            <consortium name="Pathogen Informatics"/>
            <person name="Doyle S."/>
        </authorList>
    </citation>
    <scope>NUCLEOTIDE SEQUENCE [LARGE SCALE GENOMIC DNA]</scope>
    <source>
        <strain evidence="14 15">NCTC11088</strain>
    </source>
</reference>
<dbReference type="AlphaFoldDB" id="A0A379DD46"/>
<dbReference type="RefSeq" id="WP_004821355.1">
    <property type="nucleotide sequence ID" value="NZ_UGTH01000001.1"/>
</dbReference>
<proteinExistence type="predicted"/>
<evidence type="ECO:0000256" key="8">
    <source>
        <dbReference type="ARBA" id="ARBA00048679"/>
    </source>
</evidence>
<keyword evidence="11" id="KW-0472">Membrane</keyword>
<dbReference type="CDD" id="cd06577">
    <property type="entry name" value="PASTA_pknB"/>
    <property type="match status" value="3"/>
</dbReference>
<dbReference type="GO" id="GO:0004674">
    <property type="term" value="F:protein serine/threonine kinase activity"/>
    <property type="evidence" value="ECO:0007669"/>
    <property type="project" value="UniProtKB-KW"/>
</dbReference>
<feature type="binding site" evidence="9">
    <location>
        <position position="39"/>
    </location>
    <ligand>
        <name>ATP</name>
        <dbReference type="ChEBI" id="CHEBI:30616"/>
    </ligand>
</feature>
<dbReference type="EMBL" id="UGTH01000001">
    <property type="protein sequence ID" value="SUB75916.1"/>
    <property type="molecule type" value="Genomic_DNA"/>
</dbReference>
<evidence type="ECO:0000256" key="2">
    <source>
        <dbReference type="ARBA" id="ARBA00022527"/>
    </source>
</evidence>
<feature type="compositionally biased region" description="Polar residues" evidence="10">
    <location>
        <begin position="277"/>
        <end position="301"/>
    </location>
</feature>
<dbReference type="NCBIfam" id="NF033483">
    <property type="entry name" value="PknB_PASTA_kin"/>
    <property type="match status" value="1"/>
</dbReference>
<dbReference type="Gene3D" id="1.10.510.10">
    <property type="entry name" value="Transferase(Phosphotransferase) domain 1"/>
    <property type="match status" value="1"/>
</dbReference>
<keyword evidence="11" id="KW-0812">Transmembrane</keyword>
<evidence type="ECO:0000313" key="14">
    <source>
        <dbReference type="EMBL" id="SUB75916.1"/>
    </source>
</evidence>
<dbReference type="PROSITE" id="PS51178">
    <property type="entry name" value="PASTA"/>
    <property type="match status" value="3"/>
</dbReference>
<keyword evidence="11" id="KW-1133">Transmembrane helix</keyword>
<evidence type="ECO:0000256" key="6">
    <source>
        <dbReference type="ARBA" id="ARBA00022840"/>
    </source>
</evidence>
<sequence length="663" mass="73472">MIGKILGNRYEILEKIGTGGMGDVYKAHCHKLDRIVAIKVLKAQYNDDNNFIRKFKRESLAAASISHPNIVSIYDVGTEEVDSEKVHYIVMEFIDGKTLKELIADDGKIPEKRALNYLAQITEALKVAHNKGIVHRDIKSQNIMVTKDHRVKVTDFGIARVADNATVTATNAIMGSVHYFSPEQARGSKVDNRSDIYSLGIVMFEMLTGRVPFDADNPVSVALMQVQGNMPIPSTVVPEISKETDSIVLKMTQKYPDDRYSDVSELMNDIKNIQLGKTNPNMYTSTARTERTSNLYSNNGREPSKKALRRPENYNREAKRIEPREPKKKEKSSLPVILGIICAVLLVFLIIFVGPNAFKSSQKADLITVPELIGKNDKIAQEELETLGFIVDIEAVEDQGENSNVKDREVLDQDPKAGEQIKKGSKVTIKVNVKPQEVSAPGLVGKTLDQAKILLDQAGLLVGDITNLPSTEVEEGQIFKQEPASGENVPAGSKIKLYISSGKDKELVNIPKVSGLSAEDAEFTLRSLGFEVKIEEVNSSSVEFGEVSDYNPKGEANKGTTIELFVSKGQDESSNENIDSESSSKQTREEHTTGPSEINVDIPDDGETHSLTITRYTKNGKQYVLADFKNLKEDFVQNIEYAKKGDRFEIVLDGKVIKNTVFE</sequence>
<dbReference type="PANTHER" id="PTHR43289">
    <property type="entry name" value="MITOGEN-ACTIVATED PROTEIN KINASE KINASE KINASE 20-RELATED"/>
    <property type="match status" value="1"/>
</dbReference>
<dbReference type="InterPro" id="IPR011009">
    <property type="entry name" value="Kinase-like_dom_sf"/>
</dbReference>
<feature type="compositionally biased region" description="Basic and acidic residues" evidence="10">
    <location>
        <begin position="302"/>
        <end position="328"/>
    </location>
</feature>
<dbReference type="Pfam" id="PF03793">
    <property type="entry name" value="PASTA"/>
    <property type="match status" value="3"/>
</dbReference>
<dbReference type="PROSITE" id="PS00108">
    <property type="entry name" value="PROTEIN_KINASE_ST"/>
    <property type="match status" value="1"/>
</dbReference>
<feature type="domain" description="PASTA" evidence="13">
    <location>
        <begin position="504"/>
        <end position="568"/>
    </location>
</feature>
<dbReference type="Gene3D" id="3.30.200.20">
    <property type="entry name" value="Phosphorylase Kinase, domain 1"/>
    <property type="match status" value="1"/>
</dbReference>
<evidence type="ECO:0000256" key="4">
    <source>
        <dbReference type="ARBA" id="ARBA00022741"/>
    </source>
</evidence>
<organism evidence="14 15">
    <name type="scientific">Peptoniphilus indolicus</name>
    <dbReference type="NCBI Taxonomy" id="33030"/>
    <lineage>
        <taxon>Bacteria</taxon>
        <taxon>Bacillati</taxon>
        <taxon>Bacillota</taxon>
        <taxon>Tissierellia</taxon>
        <taxon>Tissierellales</taxon>
        <taxon>Peptoniphilaceae</taxon>
        <taxon>Peptoniphilus</taxon>
    </lineage>
</organism>
<keyword evidence="6 9" id="KW-0067">ATP-binding</keyword>
<keyword evidence="4 9" id="KW-0547">Nucleotide-binding</keyword>
<dbReference type="Proteomes" id="UP000254777">
    <property type="component" value="Unassembled WGS sequence"/>
</dbReference>
<dbReference type="EC" id="2.7.11.1" evidence="1"/>
<evidence type="ECO:0000256" key="1">
    <source>
        <dbReference type="ARBA" id="ARBA00012513"/>
    </source>
</evidence>
<keyword evidence="2" id="KW-0723">Serine/threonine-protein kinase</keyword>
<evidence type="ECO:0000259" key="12">
    <source>
        <dbReference type="PROSITE" id="PS50011"/>
    </source>
</evidence>
<keyword evidence="3 14" id="KW-0808">Transferase</keyword>
<comment type="catalytic activity">
    <reaction evidence="8">
        <text>L-seryl-[protein] + ATP = O-phospho-L-seryl-[protein] + ADP + H(+)</text>
        <dbReference type="Rhea" id="RHEA:17989"/>
        <dbReference type="Rhea" id="RHEA-COMP:9863"/>
        <dbReference type="Rhea" id="RHEA-COMP:11604"/>
        <dbReference type="ChEBI" id="CHEBI:15378"/>
        <dbReference type="ChEBI" id="CHEBI:29999"/>
        <dbReference type="ChEBI" id="CHEBI:30616"/>
        <dbReference type="ChEBI" id="CHEBI:83421"/>
        <dbReference type="ChEBI" id="CHEBI:456216"/>
        <dbReference type="EC" id="2.7.11.1"/>
    </reaction>
</comment>
<evidence type="ECO:0000256" key="9">
    <source>
        <dbReference type="PROSITE-ProRule" id="PRU10141"/>
    </source>
</evidence>
<evidence type="ECO:0000256" key="11">
    <source>
        <dbReference type="SAM" id="Phobius"/>
    </source>
</evidence>
<name>A0A379DD46_9FIRM</name>
<feature type="region of interest" description="Disordered" evidence="10">
    <location>
        <begin position="277"/>
        <end position="328"/>
    </location>
</feature>
<evidence type="ECO:0000256" key="5">
    <source>
        <dbReference type="ARBA" id="ARBA00022777"/>
    </source>
</evidence>
<dbReference type="Pfam" id="PF00069">
    <property type="entry name" value="Pkinase"/>
    <property type="match status" value="1"/>
</dbReference>
<dbReference type="SMART" id="SM00740">
    <property type="entry name" value="PASTA"/>
    <property type="match status" value="3"/>
</dbReference>
<dbReference type="InterPro" id="IPR008271">
    <property type="entry name" value="Ser/Thr_kinase_AS"/>
</dbReference>
<dbReference type="Gene3D" id="3.30.10.20">
    <property type="match status" value="3"/>
</dbReference>
<evidence type="ECO:0000256" key="3">
    <source>
        <dbReference type="ARBA" id="ARBA00022679"/>
    </source>
</evidence>
<dbReference type="GO" id="GO:0005524">
    <property type="term" value="F:ATP binding"/>
    <property type="evidence" value="ECO:0007669"/>
    <property type="project" value="UniProtKB-UniRule"/>
</dbReference>
<evidence type="ECO:0000313" key="15">
    <source>
        <dbReference type="Proteomes" id="UP000254777"/>
    </source>
</evidence>
<dbReference type="InterPro" id="IPR017441">
    <property type="entry name" value="Protein_kinase_ATP_BS"/>
</dbReference>
<dbReference type="CDD" id="cd14014">
    <property type="entry name" value="STKc_PknB_like"/>
    <property type="match status" value="1"/>
</dbReference>